<dbReference type="OrthoDB" id="3099018at2759"/>
<name>A0A8H5HH63_9AGAR</name>
<dbReference type="Proteomes" id="UP000518752">
    <property type="component" value="Unassembled WGS sequence"/>
</dbReference>
<comment type="caution">
    <text evidence="2">The sequence shown here is derived from an EMBL/GenBank/DDBJ whole genome shotgun (WGS) entry which is preliminary data.</text>
</comment>
<dbReference type="EMBL" id="JAACJN010000048">
    <property type="protein sequence ID" value="KAF5383338.1"/>
    <property type="molecule type" value="Genomic_DNA"/>
</dbReference>
<evidence type="ECO:0000313" key="3">
    <source>
        <dbReference type="Proteomes" id="UP000518752"/>
    </source>
</evidence>
<accession>A0A8H5HH63</accession>
<reference evidence="2 3" key="1">
    <citation type="journal article" date="2020" name="ISME J.">
        <title>Uncovering the hidden diversity of litter-decomposition mechanisms in mushroom-forming fungi.</title>
        <authorList>
            <person name="Floudas D."/>
            <person name="Bentzer J."/>
            <person name="Ahren D."/>
            <person name="Johansson T."/>
            <person name="Persson P."/>
            <person name="Tunlid A."/>
        </authorList>
    </citation>
    <scope>NUCLEOTIDE SEQUENCE [LARGE SCALE GENOMIC DNA]</scope>
    <source>
        <strain evidence="2 3">CBS 406.79</strain>
    </source>
</reference>
<evidence type="ECO:0000313" key="2">
    <source>
        <dbReference type="EMBL" id="KAF5383338.1"/>
    </source>
</evidence>
<protein>
    <submittedName>
        <fullName evidence="2">Uncharacterized protein</fullName>
    </submittedName>
</protein>
<dbReference type="EMBL" id="JAACJN010000239">
    <property type="protein sequence ID" value="KAF5357439.1"/>
    <property type="molecule type" value="Genomic_DNA"/>
</dbReference>
<sequence>MKLFTVFVDLVTTPFTTTSESILTGENMIVAPGPSRGNFSGSYLNRACSVLSRQKALYYAPGSTSQQSNTFGSYKGAGSNTLTNWIAAGIPDGSAINPILDISAWDDVDINYWYTVDSRSTCVLNYVCEGNLIGGIKYGPISVSC</sequence>
<keyword evidence="3" id="KW-1185">Reference proteome</keyword>
<proteinExistence type="predicted"/>
<organism evidence="2 3">
    <name type="scientific">Collybiopsis confluens</name>
    <dbReference type="NCBI Taxonomy" id="2823264"/>
    <lineage>
        <taxon>Eukaryota</taxon>
        <taxon>Fungi</taxon>
        <taxon>Dikarya</taxon>
        <taxon>Basidiomycota</taxon>
        <taxon>Agaricomycotina</taxon>
        <taxon>Agaricomycetes</taxon>
        <taxon>Agaricomycetidae</taxon>
        <taxon>Agaricales</taxon>
        <taxon>Marasmiineae</taxon>
        <taxon>Omphalotaceae</taxon>
        <taxon>Collybiopsis</taxon>
    </lineage>
</organism>
<dbReference type="AlphaFoldDB" id="A0A8H5HH63"/>
<evidence type="ECO:0000313" key="1">
    <source>
        <dbReference type="EMBL" id="KAF5357439.1"/>
    </source>
</evidence>
<gene>
    <name evidence="2" type="ORF">D9757_008413</name>
    <name evidence="1" type="ORF">D9757_013334</name>
</gene>